<dbReference type="Proteomes" id="UP001597180">
    <property type="component" value="Unassembled WGS sequence"/>
</dbReference>
<evidence type="ECO:0000313" key="2">
    <source>
        <dbReference type="EMBL" id="MFD1219678.1"/>
    </source>
</evidence>
<dbReference type="InterPro" id="IPR050126">
    <property type="entry name" value="Ap4A_hydrolase"/>
</dbReference>
<comment type="caution">
    <text evidence="2">The sequence shown here is derived from an EMBL/GenBank/DDBJ whole genome shotgun (WGS) entry which is preliminary data.</text>
</comment>
<sequence>MPRTLCISDIHGCYDEFNKLLNEVGYSPYDQLILLGDYEDRGFKSKEVIEQVKTLVDKNGVVALRGNHDQMFLDIFNGGDDYLFLHNGGIHTIESYCGMNWFEQYDGFEFNRYLQAKEFIKKNYSEHIEFLESLPYYYEDDLHIYVHAGINPFYEDWTKQPKDDFIWIRDIFLNNKIDTHKKVIFGHTPTINMNGNSAEVWFQDDKIGIDGGCCFGYQLNCLEIIDGHYNTYSIDSSLKSDKN</sequence>
<proteinExistence type="predicted"/>
<accession>A0ABW3UFI6</accession>
<evidence type="ECO:0000313" key="3">
    <source>
        <dbReference type="Proteomes" id="UP001597180"/>
    </source>
</evidence>
<feature type="domain" description="Calcineurin-like phosphoesterase" evidence="1">
    <location>
        <begin position="3"/>
        <end position="203"/>
    </location>
</feature>
<dbReference type="RefSeq" id="WP_345594801.1">
    <property type="nucleotide sequence ID" value="NZ_BAABJG010000055.1"/>
</dbReference>
<dbReference type="EMBL" id="JBHTLU010000012">
    <property type="protein sequence ID" value="MFD1219678.1"/>
    <property type="molecule type" value="Genomic_DNA"/>
</dbReference>
<dbReference type="Pfam" id="PF00149">
    <property type="entry name" value="Metallophos"/>
    <property type="match status" value="1"/>
</dbReference>
<protein>
    <submittedName>
        <fullName evidence="2">Metallophosphoesterase family protein</fullName>
        <ecNumber evidence="2">3.1.-.-</ecNumber>
    </submittedName>
</protein>
<dbReference type="GO" id="GO:0016787">
    <property type="term" value="F:hydrolase activity"/>
    <property type="evidence" value="ECO:0007669"/>
    <property type="project" value="UniProtKB-KW"/>
</dbReference>
<dbReference type="SUPFAM" id="SSF56300">
    <property type="entry name" value="Metallo-dependent phosphatases"/>
    <property type="match status" value="1"/>
</dbReference>
<dbReference type="PANTHER" id="PTHR42850:SF4">
    <property type="entry name" value="ZINC-DEPENDENT ENDOPOLYPHOSPHATASE"/>
    <property type="match status" value="1"/>
</dbReference>
<keyword evidence="3" id="KW-1185">Reference proteome</keyword>
<keyword evidence="2" id="KW-0378">Hydrolase</keyword>
<name>A0ABW3UFI6_9BACL</name>
<dbReference type="InterPro" id="IPR004843">
    <property type="entry name" value="Calcineurin-like_PHP"/>
</dbReference>
<evidence type="ECO:0000259" key="1">
    <source>
        <dbReference type="Pfam" id="PF00149"/>
    </source>
</evidence>
<dbReference type="CDD" id="cd00144">
    <property type="entry name" value="MPP_PPP_family"/>
    <property type="match status" value="1"/>
</dbReference>
<organism evidence="2 3">
    <name type="scientific">Paenibacillus vulneris</name>
    <dbReference type="NCBI Taxonomy" id="1133364"/>
    <lineage>
        <taxon>Bacteria</taxon>
        <taxon>Bacillati</taxon>
        <taxon>Bacillota</taxon>
        <taxon>Bacilli</taxon>
        <taxon>Bacillales</taxon>
        <taxon>Paenibacillaceae</taxon>
        <taxon>Paenibacillus</taxon>
    </lineage>
</organism>
<dbReference type="PANTHER" id="PTHR42850">
    <property type="entry name" value="METALLOPHOSPHOESTERASE"/>
    <property type="match status" value="1"/>
</dbReference>
<dbReference type="InterPro" id="IPR029052">
    <property type="entry name" value="Metallo-depent_PP-like"/>
</dbReference>
<gene>
    <name evidence="2" type="ORF">ACFQ4B_06080</name>
</gene>
<reference evidence="3" key="1">
    <citation type="journal article" date="2019" name="Int. J. Syst. Evol. Microbiol.">
        <title>The Global Catalogue of Microorganisms (GCM) 10K type strain sequencing project: providing services to taxonomists for standard genome sequencing and annotation.</title>
        <authorList>
            <consortium name="The Broad Institute Genomics Platform"/>
            <consortium name="The Broad Institute Genome Sequencing Center for Infectious Disease"/>
            <person name="Wu L."/>
            <person name="Ma J."/>
        </authorList>
    </citation>
    <scope>NUCLEOTIDE SEQUENCE [LARGE SCALE GENOMIC DNA]</scope>
    <source>
        <strain evidence="3">CCUG 53270</strain>
    </source>
</reference>
<dbReference type="Gene3D" id="3.60.21.10">
    <property type="match status" value="1"/>
</dbReference>
<dbReference type="EC" id="3.1.-.-" evidence="2"/>